<proteinExistence type="predicted"/>
<keyword evidence="2" id="KW-1185">Reference proteome</keyword>
<dbReference type="EMBL" id="LAZP02000341">
    <property type="protein sequence ID" value="PFH57993.1"/>
    <property type="molecule type" value="Genomic_DNA"/>
</dbReference>
<name>A0A2A9PAS1_OPHUN</name>
<organism evidence="1 2">
    <name type="scientific">Ophiocordyceps unilateralis</name>
    <name type="common">Zombie-ant fungus</name>
    <name type="synonym">Torrubia unilateralis</name>
    <dbReference type="NCBI Taxonomy" id="268505"/>
    <lineage>
        <taxon>Eukaryota</taxon>
        <taxon>Fungi</taxon>
        <taxon>Dikarya</taxon>
        <taxon>Ascomycota</taxon>
        <taxon>Pezizomycotina</taxon>
        <taxon>Sordariomycetes</taxon>
        <taxon>Hypocreomycetidae</taxon>
        <taxon>Hypocreales</taxon>
        <taxon>Ophiocordycipitaceae</taxon>
        <taxon>Ophiocordyceps</taxon>
    </lineage>
</organism>
<sequence length="102" mass="11075">MMGFKCKATQLHETRSEQPTYLSFLAVSVLPTARAWILLDADDAGLATSLSRAPSQLVGATSRPNRNRSPIGSLPVVPLPRRCHAFAKGQSPVGRRLFFGPE</sequence>
<comment type="caution">
    <text evidence="1">The sequence shown here is derived from an EMBL/GenBank/DDBJ whole genome shotgun (WGS) entry which is preliminary data.</text>
</comment>
<dbReference type="Proteomes" id="UP000037136">
    <property type="component" value="Unassembled WGS sequence"/>
</dbReference>
<dbReference type="AlphaFoldDB" id="A0A2A9PAS1"/>
<reference evidence="1 2" key="2">
    <citation type="journal article" date="2017" name="Sci. Rep.">
        <title>Ant-infecting Ophiocordyceps genomes reveal a high diversity of potential behavioral manipulation genes and a possible major role for enterotoxins.</title>
        <authorList>
            <person name="de Bekker C."/>
            <person name="Ohm R.A."/>
            <person name="Evans H.C."/>
            <person name="Brachmann A."/>
            <person name="Hughes D.P."/>
        </authorList>
    </citation>
    <scope>NUCLEOTIDE SEQUENCE [LARGE SCALE GENOMIC DNA]</scope>
    <source>
        <strain evidence="1 2">SC16a</strain>
    </source>
</reference>
<evidence type="ECO:0000313" key="2">
    <source>
        <dbReference type="Proteomes" id="UP000037136"/>
    </source>
</evidence>
<evidence type="ECO:0000313" key="1">
    <source>
        <dbReference type="EMBL" id="PFH57993.1"/>
    </source>
</evidence>
<reference evidence="1 2" key="1">
    <citation type="journal article" date="2015" name="BMC Genomics">
        <title>Gene expression during zombie ant biting behavior reflects the complexity underlying fungal parasitic behavioral manipulation.</title>
        <authorList>
            <person name="de Bekker C."/>
            <person name="Ohm R.A."/>
            <person name="Loreto R.G."/>
            <person name="Sebastian A."/>
            <person name="Albert I."/>
            <person name="Merrow M."/>
            <person name="Brachmann A."/>
            <person name="Hughes D.P."/>
        </authorList>
    </citation>
    <scope>NUCLEOTIDE SEQUENCE [LARGE SCALE GENOMIC DNA]</scope>
    <source>
        <strain evidence="1 2">SC16a</strain>
    </source>
</reference>
<accession>A0A2A9PAS1</accession>
<protein>
    <submittedName>
        <fullName evidence="1">Uncharacterized protein</fullName>
    </submittedName>
</protein>
<gene>
    <name evidence="1" type="ORF">XA68_14304</name>
</gene>